<gene>
    <name evidence="2" type="ORF">PSON_ATCC_30995.1.T1790034</name>
</gene>
<evidence type="ECO:0000313" key="2">
    <source>
        <dbReference type="EMBL" id="CAD8127708.1"/>
    </source>
</evidence>
<dbReference type="AlphaFoldDB" id="A0A8S1RHX7"/>
<organism evidence="2 3">
    <name type="scientific">Paramecium sonneborni</name>
    <dbReference type="NCBI Taxonomy" id="65129"/>
    <lineage>
        <taxon>Eukaryota</taxon>
        <taxon>Sar</taxon>
        <taxon>Alveolata</taxon>
        <taxon>Ciliophora</taxon>
        <taxon>Intramacronucleata</taxon>
        <taxon>Oligohymenophorea</taxon>
        <taxon>Peniculida</taxon>
        <taxon>Parameciidae</taxon>
        <taxon>Paramecium</taxon>
    </lineage>
</organism>
<sequence length="204" mass="24513">MQDSDIESQMLYQSIAEQQDDVEDKQIIVSSLTDMNEAQDESIQINFDRELISQLEEEIVILQRKNIYLTDQLKDKDNQISLLKERLQKQTFINETHQIAEVQLKQQIEELKNKISELHYQNQITINQTQIQTIPKINLDFSWVNHIDRDHSHDGLLERYDRFKYSKRLVPIQIKQPHQIQQSPYFEQLSERKQIIQRKRLNNL</sequence>
<protein>
    <submittedName>
        <fullName evidence="2">Uncharacterized protein</fullName>
    </submittedName>
</protein>
<reference evidence="2" key="1">
    <citation type="submission" date="2021-01" db="EMBL/GenBank/DDBJ databases">
        <authorList>
            <consortium name="Genoscope - CEA"/>
            <person name="William W."/>
        </authorList>
    </citation>
    <scope>NUCLEOTIDE SEQUENCE</scope>
</reference>
<name>A0A8S1RHX7_9CILI</name>
<keyword evidence="1" id="KW-0175">Coiled coil</keyword>
<evidence type="ECO:0000313" key="3">
    <source>
        <dbReference type="Proteomes" id="UP000692954"/>
    </source>
</evidence>
<accession>A0A8S1RHX7</accession>
<proteinExistence type="predicted"/>
<feature type="coiled-coil region" evidence="1">
    <location>
        <begin position="45"/>
        <end position="128"/>
    </location>
</feature>
<evidence type="ECO:0000256" key="1">
    <source>
        <dbReference type="SAM" id="Coils"/>
    </source>
</evidence>
<dbReference type="OrthoDB" id="2019763at2759"/>
<dbReference type="EMBL" id="CAJJDN010000179">
    <property type="protein sequence ID" value="CAD8127708.1"/>
    <property type="molecule type" value="Genomic_DNA"/>
</dbReference>
<comment type="caution">
    <text evidence="2">The sequence shown here is derived from an EMBL/GenBank/DDBJ whole genome shotgun (WGS) entry which is preliminary data.</text>
</comment>
<dbReference type="Proteomes" id="UP000692954">
    <property type="component" value="Unassembled WGS sequence"/>
</dbReference>
<keyword evidence="3" id="KW-1185">Reference proteome</keyword>